<keyword evidence="1" id="KW-0315">Glutamine amidotransferase</keyword>
<dbReference type="Gene3D" id="3.40.50.880">
    <property type="match status" value="1"/>
</dbReference>
<dbReference type="GO" id="GO:0005829">
    <property type="term" value="C:cytosol"/>
    <property type="evidence" value="ECO:0007669"/>
    <property type="project" value="TreeGrafter"/>
</dbReference>
<comment type="caution">
    <text evidence="3">The sequence shown here is derived from an EMBL/GenBank/DDBJ whole genome shotgun (WGS) entry which is preliminary data.</text>
</comment>
<evidence type="ECO:0000256" key="1">
    <source>
        <dbReference type="ARBA" id="ARBA00022962"/>
    </source>
</evidence>
<dbReference type="Pfam" id="PF00117">
    <property type="entry name" value="GATase"/>
    <property type="match status" value="1"/>
</dbReference>
<dbReference type="SUPFAM" id="SSF52317">
    <property type="entry name" value="Class I glutamine amidotransferase-like"/>
    <property type="match status" value="1"/>
</dbReference>
<dbReference type="PANTHER" id="PTHR43418:SF4">
    <property type="entry name" value="MULTIFUNCTIONAL TRYPTOPHAN BIOSYNTHESIS PROTEIN"/>
    <property type="match status" value="1"/>
</dbReference>
<keyword evidence="4" id="KW-1185">Reference proteome</keyword>
<evidence type="ECO:0000313" key="3">
    <source>
        <dbReference type="EMBL" id="RCW36107.1"/>
    </source>
</evidence>
<accession>A0A2T0XTF1</accession>
<name>A0A2T0XTF1_9BACT</name>
<dbReference type="STRING" id="1168289.GCA_000259075_01491"/>
<dbReference type="InterPro" id="IPR017926">
    <property type="entry name" value="GATASE"/>
</dbReference>
<dbReference type="OrthoDB" id="9786812at2"/>
<dbReference type="InterPro" id="IPR050472">
    <property type="entry name" value="Anth_synth/Amidotransfase"/>
</dbReference>
<dbReference type="InterPro" id="IPR006221">
    <property type="entry name" value="TrpG/PapA_dom"/>
</dbReference>
<evidence type="ECO:0000259" key="2">
    <source>
        <dbReference type="Pfam" id="PF00117"/>
    </source>
</evidence>
<dbReference type="RefSeq" id="WP_106151451.1">
    <property type="nucleotide sequence ID" value="NZ_PVTS01000001.1"/>
</dbReference>
<dbReference type="CDD" id="cd01743">
    <property type="entry name" value="GATase1_Anthranilate_Synthase"/>
    <property type="match status" value="1"/>
</dbReference>
<dbReference type="EMBL" id="QPIZ01000009">
    <property type="protein sequence ID" value="RCW36107.1"/>
    <property type="molecule type" value="Genomic_DNA"/>
</dbReference>
<dbReference type="NCBIfam" id="TIGR00566">
    <property type="entry name" value="trpG_papA"/>
    <property type="match status" value="1"/>
</dbReference>
<dbReference type="PRINTS" id="PR00096">
    <property type="entry name" value="GATASE"/>
</dbReference>
<dbReference type="PANTHER" id="PTHR43418">
    <property type="entry name" value="MULTIFUNCTIONAL TRYPTOPHAN BIOSYNTHESIS PROTEIN-RELATED"/>
    <property type="match status" value="1"/>
</dbReference>
<dbReference type="GO" id="GO:0004049">
    <property type="term" value="F:anthranilate synthase activity"/>
    <property type="evidence" value="ECO:0007669"/>
    <property type="project" value="TreeGrafter"/>
</dbReference>
<dbReference type="FunFam" id="3.40.50.880:FF:000003">
    <property type="entry name" value="Anthranilate synthase component II"/>
    <property type="match status" value="1"/>
</dbReference>
<protein>
    <submittedName>
        <fullName evidence="3">Anthranilate synthase component 2</fullName>
    </submittedName>
</protein>
<dbReference type="GO" id="GO:0000162">
    <property type="term" value="P:L-tryptophan biosynthetic process"/>
    <property type="evidence" value="ECO:0007669"/>
    <property type="project" value="TreeGrafter"/>
</dbReference>
<reference evidence="3 4" key="1">
    <citation type="submission" date="2018-07" db="EMBL/GenBank/DDBJ databases">
        <title>Freshwater and sediment microbial communities from various areas in North America, analyzing microbe dynamics in response to fracking.</title>
        <authorList>
            <person name="Lamendella R."/>
        </authorList>
    </citation>
    <scope>NUCLEOTIDE SEQUENCE [LARGE SCALE GENOMIC DNA]</scope>
    <source>
        <strain evidence="3 4">160A</strain>
    </source>
</reference>
<evidence type="ECO:0000313" key="4">
    <source>
        <dbReference type="Proteomes" id="UP000252733"/>
    </source>
</evidence>
<dbReference type="AlphaFoldDB" id="A0A2T0XTF1"/>
<dbReference type="PRINTS" id="PR00099">
    <property type="entry name" value="CPSGATASE"/>
</dbReference>
<gene>
    <name evidence="3" type="ORF">DFO77_10971</name>
</gene>
<dbReference type="PRINTS" id="PR00097">
    <property type="entry name" value="ANTSNTHASEII"/>
</dbReference>
<dbReference type="Proteomes" id="UP000252733">
    <property type="component" value="Unassembled WGS sequence"/>
</dbReference>
<proteinExistence type="predicted"/>
<dbReference type="PROSITE" id="PS51273">
    <property type="entry name" value="GATASE_TYPE_1"/>
    <property type="match status" value="1"/>
</dbReference>
<feature type="domain" description="Glutamine amidotransferase" evidence="2">
    <location>
        <begin position="4"/>
        <end position="186"/>
    </location>
</feature>
<dbReference type="InterPro" id="IPR029062">
    <property type="entry name" value="Class_I_gatase-like"/>
</dbReference>
<organism evidence="3 4">
    <name type="scientific">Marinilabilia salmonicolor</name>
    <dbReference type="NCBI Taxonomy" id="989"/>
    <lineage>
        <taxon>Bacteria</taxon>
        <taxon>Pseudomonadati</taxon>
        <taxon>Bacteroidota</taxon>
        <taxon>Bacteroidia</taxon>
        <taxon>Marinilabiliales</taxon>
        <taxon>Marinilabiliaceae</taxon>
        <taxon>Marinilabilia</taxon>
    </lineage>
</organism>
<sequence length="189" mass="21350">MKILVIDNYDSFTYNLVHYLEEVADQQVDVFRNDKITVEEARAYDKIVLSPGPGIPDEAGILKSLIKDLAPTHSIFGVCLGCQAIAEVFGGSIYNLPKVYHGIATPISVCDRNEMLFNTLPDTFMGGRYHSWVVNEKDLPKELNITARDIQGQIMAITHREYDVRAVQFHPESILTEHGKQMIKNWIEG</sequence>